<organism evidence="3 4">
    <name type="scientific">Oesophagostomum dentatum</name>
    <name type="common">Nodular worm</name>
    <dbReference type="NCBI Taxonomy" id="61180"/>
    <lineage>
        <taxon>Eukaryota</taxon>
        <taxon>Metazoa</taxon>
        <taxon>Ecdysozoa</taxon>
        <taxon>Nematoda</taxon>
        <taxon>Chromadorea</taxon>
        <taxon>Rhabditida</taxon>
        <taxon>Rhabditina</taxon>
        <taxon>Rhabditomorpha</taxon>
        <taxon>Strongyloidea</taxon>
        <taxon>Strongylidae</taxon>
        <taxon>Oesophagostomum</taxon>
    </lineage>
</organism>
<keyword evidence="4" id="KW-1185">Reference proteome</keyword>
<proteinExistence type="predicted"/>
<dbReference type="GO" id="GO:0004386">
    <property type="term" value="F:helicase activity"/>
    <property type="evidence" value="ECO:0007669"/>
    <property type="project" value="UniProtKB-KW"/>
</dbReference>
<protein>
    <submittedName>
        <fullName evidence="3">Uncharacterized protein</fullName>
    </submittedName>
</protein>
<evidence type="ECO:0000313" key="3">
    <source>
        <dbReference type="EMBL" id="KHJ87979.1"/>
    </source>
</evidence>
<dbReference type="PANTHER" id="PTHR44533">
    <property type="entry name" value="DEAD/H RNA HELICASE, PUTATIVE-RELATED"/>
    <property type="match status" value="1"/>
</dbReference>
<dbReference type="GO" id="GO:0005737">
    <property type="term" value="C:cytoplasm"/>
    <property type="evidence" value="ECO:0007669"/>
    <property type="project" value="TreeGrafter"/>
</dbReference>
<keyword evidence="2" id="KW-0547">Nucleotide-binding</keyword>
<evidence type="ECO:0000313" key="4">
    <source>
        <dbReference type="Proteomes" id="UP000053660"/>
    </source>
</evidence>
<keyword evidence="2" id="KW-0347">Helicase</keyword>
<evidence type="ECO:0000256" key="2">
    <source>
        <dbReference type="ARBA" id="ARBA00022806"/>
    </source>
</evidence>
<dbReference type="Proteomes" id="UP000053660">
    <property type="component" value="Unassembled WGS sequence"/>
</dbReference>
<dbReference type="OrthoDB" id="64767at2759"/>
<dbReference type="GO" id="GO:0016787">
    <property type="term" value="F:hydrolase activity"/>
    <property type="evidence" value="ECO:0007669"/>
    <property type="project" value="UniProtKB-KW"/>
</dbReference>
<gene>
    <name evidence="3" type="ORF">OESDEN_12231</name>
</gene>
<sequence length="100" mass="11813">MFGIPDDQQLTARQVLQLYTTMAEVDEKTKKEFEPCHFYGFKPSEPFWISRASLRKLENGLKERLLQWLSEDEKKMKKFNLVGHAHQPSTVCFMIFVKES</sequence>
<accession>A0A0B1SSP6</accession>
<name>A0A0B1SSP6_OESDE</name>
<dbReference type="EMBL" id="KN556669">
    <property type="protein sequence ID" value="KHJ87979.1"/>
    <property type="molecule type" value="Genomic_DNA"/>
</dbReference>
<evidence type="ECO:0000256" key="1">
    <source>
        <dbReference type="ARBA" id="ARBA00022801"/>
    </source>
</evidence>
<dbReference type="InterPro" id="IPR052431">
    <property type="entry name" value="SKI2_subfamily_helicases"/>
</dbReference>
<dbReference type="AlphaFoldDB" id="A0A0B1SSP6"/>
<dbReference type="PANTHER" id="PTHR44533:SF4">
    <property type="entry name" value="DEAD_H RNA HELICASE, PUTATIVE-RELATED"/>
    <property type="match status" value="1"/>
</dbReference>
<keyword evidence="2" id="KW-0067">ATP-binding</keyword>
<keyword evidence="1" id="KW-0378">Hydrolase</keyword>
<reference evidence="3 4" key="1">
    <citation type="submission" date="2014-03" db="EMBL/GenBank/DDBJ databases">
        <title>Draft genome of the hookworm Oesophagostomum dentatum.</title>
        <authorList>
            <person name="Mitreva M."/>
        </authorList>
    </citation>
    <scope>NUCLEOTIDE SEQUENCE [LARGE SCALE GENOMIC DNA]</scope>
    <source>
        <strain evidence="3 4">OD-Hann</strain>
    </source>
</reference>